<dbReference type="RefSeq" id="WP_002710454.1">
    <property type="nucleotide sequence ID" value="NZ_JH651384.1"/>
</dbReference>
<evidence type="ECO:0000256" key="1">
    <source>
        <dbReference type="SAM" id="MobiDB-lite"/>
    </source>
</evidence>
<dbReference type="EMBL" id="JH651384">
    <property type="protein sequence ID" value="EIJ36585.1"/>
    <property type="molecule type" value="Genomic_DNA"/>
</dbReference>
<keyword evidence="4" id="KW-1185">Reference proteome</keyword>
<dbReference type="AlphaFoldDB" id="A0A656HNG8"/>
<organism evidence="3 4">
    <name type="scientific">Thiothrix nivea (strain ATCC 35100 / DSM 5205 / JP2)</name>
    <dbReference type="NCBI Taxonomy" id="870187"/>
    <lineage>
        <taxon>Bacteria</taxon>
        <taxon>Pseudomonadati</taxon>
        <taxon>Pseudomonadota</taxon>
        <taxon>Gammaproteobacteria</taxon>
        <taxon>Thiotrichales</taxon>
        <taxon>Thiotrichaceae</taxon>
        <taxon>Thiothrix</taxon>
    </lineage>
</organism>
<accession>A0A656HNG8</accession>
<dbReference type="PROSITE" id="PS51257">
    <property type="entry name" value="PROKAR_LIPOPROTEIN"/>
    <property type="match status" value="1"/>
</dbReference>
<gene>
    <name evidence="3" type="ORF">Thini_4093</name>
</gene>
<protein>
    <submittedName>
        <fullName evidence="3">Tetratricopeptide TPR_1 repeat-containing protein</fullName>
    </submittedName>
</protein>
<name>A0A656HNG8_THINJ</name>
<dbReference type="SUPFAM" id="SSF48452">
    <property type="entry name" value="TPR-like"/>
    <property type="match status" value="1"/>
</dbReference>
<keyword evidence="2" id="KW-0732">Signal</keyword>
<feature type="chain" id="PRO_5025035931" evidence="2">
    <location>
        <begin position="22"/>
        <end position="182"/>
    </location>
</feature>
<dbReference type="OrthoDB" id="6196966at2"/>
<feature type="compositionally biased region" description="Pro residues" evidence="1">
    <location>
        <begin position="42"/>
        <end position="54"/>
    </location>
</feature>
<feature type="signal peptide" evidence="2">
    <location>
        <begin position="1"/>
        <end position="21"/>
    </location>
</feature>
<dbReference type="InterPro" id="IPR019734">
    <property type="entry name" value="TPR_rpt"/>
</dbReference>
<sequence precursor="true">MTPIFCRNLAVGLLMAGVLSACSPSPYVLQDRVYGNGRPPVVATPPPPARPPAKPTRETPPATASTKVVTQDKRPTVTTPPPTRETPDIIDAPGVETEALDVSPTKTYKSSPAVQALVRQADAAMAKNDFDMAASTIERALRIESDNPELWLKLGTINARQGKHEQAASMASKAKFYQEQLN</sequence>
<evidence type="ECO:0000313" key="4">
    <source>
        <dbReference type="Proteomes" id="UP000005317"/>
    </source>
</evidence>
<proteinExistence type="predicted"/>
<dbReference type="InterPro" id="IPR011990">
    <property type="entry name" value="TPR-like_helical_dom_sf"/>
</dbReference>
<feature type="region of interest" description="Disordered" evidence="1">
    <location>
        <begin position="39"/>
        <end position="90"/>
    </location>
</feature>
<dbReference type="SMART" id="SM00028">
    <property type="entry name" value="TPR"/>
    <property type="match status" value="2"/>
</dbReference>
<dbReference type="Proteomes" id="UP000005317">
    <property type="component" value="Unassembled WGS sequence"/>
</dbReference>
<evidence type="ECO:0000256" key="2">
    <source>
        <dbReference type="SAM" id="SignalP"/>
    </source>
</evidence>
<evidence type="ECO:0000313" key="3">
    <source>
        <dbReference type="EMBL" id="EIJ36585.1"/>
    </source>
</evidence>
<reference evidence="4" key="1">
    <citation type="journal article" date="2011" name="Stand. Genomic Sci.">
        <title>Genome sequence of the filamentous, gliding Thiothrix nivea neotype strain (JP2(T)).</title>
        <authorList>
            <person name="Lapidus A."/>
            <person name="Nolan M."/>
            <person name="Lucas S."/>
            <person name="Glavina Del Rio T."/>
            <person name="Tice H."/>
            <person name="Cheng J.F."/>
            <person name="Tapia R."/>
            <person name="Han C."/>
            <person name="Goodwin L."/>
            <person name="Pitluck S."/>
            <person name="Liolios K."/>
            <person name="Pagani I."/>
            <person name="Ivanova N."/>
            <person name="Huntemann M."/>
            <person name="Mavromatis K."/>
            <person name="Mikhailova N."/>
            <person name="Pati A."/>
            <person name="Chen A."/>
            <person name="Palaniappan K."/>
            <person name="Land M."/>
            <person name="Brambilla E.M."/>
            <person name="Rohde M."/>
            <person name="Abt B."/>
            <person name="Verbarg S."/>
            <person name="Goker M."/>
            <person name="Bristow J."/>
            <person name="Eisen J.A."/>
            <person name="Markowitz V."/>
            <person name="Hugenholtz P."/>
            <person name="Kyrpides N.C."/>
            <person name="Klenk H.P."/>
            <person name="Woyke T."/>
        </authorList>
    </citation>
    <scope>NUCLEOTIDE SEQUENCE [LARGE SCALE GENOMIC DNA]</scope>
    <source>
        <strain evidence="4">ATCC 35100 / DSM 5205 / JP2</strain>
    </source>
</reference>
<dbReference type="Gene3D" id="1.25.40.10">
    <property type="entry name" value="Tetratricopeptide repeat domain"/>
    <property type="match status" value="1"/>
</dbReference>